<sequence length="71" mass="8459">MDCQVFILFIINKAIYSQPEGLPFRSLKNPKEREERNTNEVLINIDECAVQQRVLPKKIYSQQKKLYLDFL</sequence>
<proteinExistence type="predicted"/>
<dbReference type="Proteomes" id="UP001603857">
    <property type="component" value="Unassembled WGS sequence"/>
</dbReference>
<reference evidence="1 2" key="1">
    <citation type="submission" date="2024-08" db="EMBL/GenBank/DDBJ databases">
        <title>Insights into the chromosomal genome structure of Flemingia macrophylla.</title>
        <authorList>
            <person name="Ding Y."/>
            <person name="Zhao Y."/>
            <person name="Bi W."/>
            <person name="Wu M."/>
            <person name="Zhao G."/>
            <person name="Gong Y."/>
            <person name="Li W."/>
            <person name="Zhang P."/>
        </authorList>
    </citation>
    <scope>NUCLEOTIDE SEQUENCE [LARGE SCALE GENOMIC DNA]</scope>
    <source>
        <strain evidence="1">DYQJB</strain>
        <tissue evidence="1">Leaf</tissue>
    </source>
</reference>
<dbReference type="AlphaFoldDB" id="A0ABD1MW96"/>
<organism evidence="1 2">
    <name type="scientific">Flemingia macrophylla</name>
    <dbReference type="NCBI Taxonomy" id="520843"/>
    <lineage>
        <taxon>Eukaryota</taxon>
        <taxon>Viridiplantae</taxon>
        <taxon>Streptophyta</taxon>
        <taxon>Embryophyta</taxon>
        <taxon>Tracheophyta</taxon>
        <taxon>Spermatophyta</taxon>
        <taxon>Magnoliopsida</taxon>
        <taxon>eudicotyledons</taxon>
        <taxon>Gunneridae</taxon>
        <taxon>Pentapetalae</taxon>
        <taxon>rosids</taxon>
        <taxon>fabids</taxon>
        <taxon>Fabales</taxon>
        <taxon>Fabaceae</taxon>
        <taxon>Papilionoideae</taxon>
        <taxon>50 kb inversion clade</taxon>
        <taxon>NPAAA clade</taxon>
        <taxon>indigoferoid/millettioid clade</taxon>
        <taxon>Phaseoleae</taxon>
        <taxon>Flemingia</taxon>
    </lineage>
</organism>
<dbReference type="EMBL" id="JBGMDY010000003">
    <property type="protein sequence ID" value="KAL2340071.1"/>
    <property type="molecule type" value="Genomic_DNA"/>
</dbReference>
<name>A0ABD1MW96_9FABA</name>
<evidence type="ECO:0000313" key="1">
    <source>
        <dbReference type="EMBL" id="KAL2340071.1"/>
    </source>
</evidence>
<keyword evidence="2" id="KW-1185">Reference proteome</keyword>
<evidence type="ECO:0000313" key="2">
    <source>
        <dbReference type="Proteomes" id="UP001603857"/>
    </source>
</evidence>
<gene>
    <name evidence="1" type="ORF">Fmac_008011</name>
</gene>
<accession>A0ABD1MW96</accession>
<protein>
    <submittedName>
        <fullName evidence="1">Uncharacterized protein</fullName>
    </submittedName>
</protein>
<comment type="caution">
    <text evidence="1">The sequence shown here is derived from an EMBL/GenBank/DDBJ whole genome shotgun (WGS) entry which is preliminary data.</text>
</comment>